<reference evidence="5" key="3">
    <citation type="submission" date="2020-06" db="EMBL/GenBank/DDBJ databases">
        <title>Helianthus annuus Genome sequencing and assembly Release 2.</title>
        <authorList>
            <person name="Gouzy J."/>
            <person name="Langlade N."/>
            <person name="Munos S."/>
        </authorList>
    </citation>
    <scope>NUCLEOTIDE SEQUENCE</scope>
    <source>
        <tissue evidence="5">Leaves</tissue>
    </source>
</reference>
<dbReference type="InterPro" id="IPR002902">
    <property type="entry name" value="GNK2"/>
</dbReference>
<dbReference type="Proteomes" id="UP000215914">
    <property type="component" value="Chromosome 2"/>
</dbReference>
<evidence type="ECO:0000259" key="4">
    <source>
        <dbReference type="PROSITE" id="PS51473"/>
    </source>
</evidence>
<evidence type="ECO:0000256" key="3">
    <source>
        <dbReference type="SAM" id="SignalP"/>
    </source>
</evidence>
<sequence>MGKLMSWTMLFIITSFGYVTCIDGIHPTSSECLPAQNSSMDTIYKSNRRTLLDSLAKNVPLQNGFFNTSVGNGSDRVYGLAWCRADVSPKTCGKCLNDTITASLTSCPESKSLVTYLSLCSLGFSNDSFFGELWDSSSSSSNGGDNFDDPLVFSKGFSMMQSLIGNVSSQPLMFEMGVVDVGSDGKRYGLGQCRRDISKLDCEKCLEDLLTTYNKFVLNQTWWDMRAMSCGLWYDHVRFYQDDFRENRDDSEVSNPIPSGGEKWYKGDMTLVFVAFLVLHWI</sequence>
<keyword evidence="7" id="KW-1185">Reference proteome</keyword>
<protein>
    <submittedName>
        <fullName evidence="5 6">Gnk2-like domain-containing protein</fullName>
    </submittedName>
</protein>
<dbReference type="AlphaFoldDB" id="A0A251VIR9"/>
<feature type="chain" id="PRO_5013281711" evidence="3">
    <location>
        <begin position="22"/>
        <end position="282"/>
    </location>
</feature>
<reference evidence="5 7" key="1">
    <citation type="journal article" date="2017" name="Nature">
        <title>The sunflower genome provides insights into oil metabolism, flowering and Asterid evolution.</title>
        <authorList>
            <person name="Badouin H."/>
            <person name="Gouzy J."/>
            <person name="Grassa C.J."/>
            <person name="Murat F."/>
            <person name="Staton S.E."/>
            <person name="Cottret L."/>
            <person name="Lelandais-Briere C."/>
            <person name="Owens G.L."/>
            <person name="Carrere S."/>
            <person name="Mayjonade B."/>
            <person name="Legrand L."/>
            <person name="Gill N."/>
            <person name="Kane N.C."/>
            <person name="Bowers J.E."/>
            <person name="Hubner S."/>
            <person name="Bellec A."/>
            <person name="Berard A."/>
            <person name="Berges H."/>
            <person name="Blanchet N."/>
            <person name="Boniface M.C."/>
            <person name="Brunel D."/>
            <person name="Catrice O."/>
            <person name="Chaidir N."/>
            <person name="Claudel C."/>
            <person name="Donnadieu C."/>
            <person name="Faraut T."/>
            <person name="Fievet G."/>
            <person name="Helmstetter N."/>
            <person name="King M."/>
            <person name="Knapp S.J."/>
            <person name="Lai Z."/>
            <person name="Le Paslier M.C."/>
            <person name="Lippi Y."/>
            <person name="Lorenzon L."/>
            <person name="Mandel J.R."/>
            <person name="Marage G."/>
            <person name="Marchand G."/>
            <person name="Marquand E."/>
            <person name="Bret-Mestries E."/>
            <person name="Morien E."/>
            <person name="Nambeesan S."/>
            <person name="Nguyen T."/>
            <person name="Pegot-Espagnet P."/>
            <person name="Pouilly N."/>
            <person name="Raftis F."/>
            <person name="Sallet E."/>
            <person name="Schiex T."/>
            <person name="Thomas J."/>
            <person name="Vandecasteele C."/>
            <person name="Vares D."/>
            <person name="Vear F."/>
            <person name="Vautrin S."/>
            <person name="Crespi M."/>
            <person name="Mangin B."/>
            <person name="Burke J.M."/>
            <person name="Salse J."/>
            <person name="Munos S."/>
            <person name="Vincourt P."/>
            <person name="Rieseberg L.H."/>
            <person name="Langlade N.B."/>
        </authorList>
    </citation>
    <scope>NUCLEOTIDE SEQUENCE [LARGE SCALE GENOMIC DNA]</scope>
    <source>
        <strain evidence="7">cv. SF193</strain>
        <tissue evidence="5">Leaves</tissue>
    </source>
</reference>
<feature type="signal peptide" evidence="3">
    <location>
        <begin position="1"/>
        <end position="21"/>
    </location>
</feature>
<dbReference type="EMBL" id="MNCJ02000330">
    <property type="protein sequence ID" value="KAF5764895.1"/>
    <property type="molecule type" value="Genomic_DNA"/>
</dbReference>
<name>A0A251VIR9_HELAN</name>
<organism evidence="6 7">
    <name type="scientific">Helianthus annuus</name>
    <name type="common">Common sunflower</name>
    <dbReference type="NCBI Taxonomy" id="4232"/>
    <lineage>
        <taxon>Eukaryota</taxon>
        <taxon>Viridiplantae</taxon>
        <taxon>Streptophyta</taxon>
        <taxon>Embryophyta</taxon>
        <taxon>Tracheophyta</taxon>
        <taxon>Spermatophyta</taxon>
        <taxon>Magnoliopsida</taxon>
        <taxon>eudicotyledons</taxon>
        <taxon>Gunneridae</taxon>
        <taxon>Pentapetalae</taxon>
        <taxon>asterids</taxon>
        <taxon>campanulids</taxon>
        <taxon>Asterales</taxon>
        <taxon>Asteraceae</taxon>
        <taxon>Asteroideae</taxon>
        <taxon>Heliantheae alliance</taxon>
        <taxon>Heliantheae</taxon>
        <taxon>Helianthus</taxon>
    </lineage>
</organism>
<dbReference type="CDD" id="cd23509">
    <property type="entry name" value="Gnk2-like"/>
    <property type="match status" value="2"/>
</dbReference>
<dbReference type="Gene3D" id="3.30.430.20">
    <property type="entry name" value="Gnk2 domain, C-X8-C-X2-C motif"/>
    <property type="match status" value="2"/>
</dbReference>
<proteinExistence type="predicted"/>
<dbReference type="EMBL" id="CM007891">
    <property type="protein sequence ID" value="OTG35043.1"/>
    <property type="molecule type" value="Genomic_DNA"/>
</dbReference>
<dbReference type="InterPro" id="IPR038408">
    <property type="entry name" value="GNK2_sf"/>
</dbReference>
<feature type="domain" description="Gnk2-homologous" evidence="4">
    <location>
        <begin position="26"/>
        <end position="129"/>
    </location>
</feature>
<evidence type="ECO:0000313" key="6">
    <source>
        <dbReference type="EMBL" id="OTG35043.1"/>
    </source>
</evidence>
<dbReference type="PANTHER" id="PTHR32099:SF108">
    <property type="entry name" value="GNK2-LIKE DOMAIN-CONTAINING PROTEIN"/>
    <property type="match status" value="1"/>
</dbReference>
<evidence type="ECO:0000256" key="1">
    <source>
        <dbReference type="ARBA" id="ARBA00022729"/>
    </source>
</evidence>
<gene>
    <name evidence="6" type="ORF">HannXRQ_Chr02g0052501</name>
    <name evidence="5" type="ORF">HanXRQr2_Chr15g0697301</name>
</gene>
<evidence type="ECO:0000256" key="2">
    <source>
        <dbReference type="ARBA" id="ARBA00022737"/>
    </source>
</evidence>
<keyword evidence="2" id="KW-0677">Repeat</keyword>
<dbReference type="PANTHER" id="PTHR32099">
    <property type="entry name" value="CYSTEINE-RICH REPEAT SECRETORY PROTEIN"/>
    <property type="match status" value="1"/>
</dbReference>
<reference evidence="6" key="2">
    <citation type="submission" date="2017-02" db="EMBL/GenBank/DDBJ databases">
        <title>Sunflower complete genome.</title>
        <authorList>
            <person name="Langlade N."/>
            <person name="Munos S."/>
        </authorList>
    </citation>
    <scope>NUCLEOTIDE SEQUENCE [LARGE SCALE GENOMIC DNA]</scope>
    <source>
        <tissue evidence="6">Leaves</tissue>
    </source>
</reference>
<dbReference type="Gramene" id="mRNA:HanXRQr2_Chr15g0697301">
    <property type="protein sequence ID" value="mRNA:HanXRQr2_Chr15g0697301"/>
    <property type="gene ID" value="HanXRQr2_Chr15g0697301"/>
</dbReference>
<keyword evidence="1 3" id="KW-0732">Signal</keyword>
<accession>A0A251VIR9</accession>
<dbReference type="InParanoid" id="A0A251VIR9"/>
<evidence type="ECO:0000313" key="7">
    <source>
        <dbReference type="Proteomes" id="UP000215914"/>
    </source>
</evidence>
<dbReference type="Pfam" id="PF01657">
    <property type="entry name" value="Stress-antifung"/>
    <property type="match status" value="2"/>
</dbReference>
<feature type="domain" description="Gnk2-homologous" evidence="4">
    <location>
        <begin position="134"/>
        <end position="239"/>
    </location>
</feature>
<dbReference type="OMA" id="TNCTRRS"/>
<evidence type="ECO:0000313" key="5">
    <source>
        <dbReference type="EMBL" id="KAF5764895.1"/>
    </source>
</evidence>
<dbReference type="PROSITE" id="PS51473">
    <property type="entry name" value="GNK2"/>
    <property type="match status" value="2"/>
</dbReference>